<sequence length="355" mass="40854">MTSVAPTANDSLGGRSVGLSEILKTKNGNDVTGRNDVITRDDVTKKVKINWNRRFRKELSFGMIGLDEKMPRKFATSAWTESHTPYIVYRTICFIHAVAVLSWKASIESMKPETEQMPWILSFPAWTFILYTTYHTLALVLATFEFFHDCLCNDDLDWYHKLCWVLQNVSFNGSVSCFIGSVVYYLSVAASDLQFMNLTEFFKSDDVNLYVISGTVMIIDTFITNTSVRILHVIYPVLYYVIYFVFHIYRWGSGLTPKLRVLDYGTFPDSAVPFAIITVLVYCPFIHVIAYVIDTLRWKLLITCVRRHRKRLHDVMRAAETRATSNDSRFMSAGGYSRMQTTRETVEGKQWESAN</sequence>
<dbReference type="EMBL" id="EAAA01002309">
    <property type="status" value="NOT_ANNOTATED_CDS"/>
    <property type="molecule type" value="Genomic_DNA"/>
</dbReference>
<dbReference type="AlphaFoldDB" id="F6QAU2"/>
<feature type="transmembrane region" description="Helical" evidence="1">
    <location>
        <begin position="230"/>
        <end position="251"/>
    </location>
</feature>
<evidence type="ECO:0000313" key="2">
    <source>
        <dbReference type="Ensembl" id="ENSCINP00000020445.3"/>
    </source>
</evidence>
<protein>
    <submittedName>
        <fullName evidence="2">Uncharacterized LOC100182129</fullName>
    </submittedName>
</protein>
<dbReference type="Ensembl" id="ENSCINT00000020445.3">
    <property type="protein sequence ID" value="ENSCINP00000020445.3"/>
    <property type="gene ID" value="ENSCING00000016195.2"/>
</dbReference>
<gene>
    <name evidence="2" type="primary">LOC100182129</name>
</gene>
<accession>A0A1W2WAN4</accession>
<proteinExistence type="predicted"/>
<organism evidence="2 3">
    <name type="scientific">Ciona intestinalis</name>
    <name type="common">Transparent sea squirt</name>
    <name type="synonym">Ascidia intestinalis</name>
    <dbReference type="NCBI Taxonomy" id="7719"/>
    <lineage>
        <taxon>Eukaryota</taxon>
        <taxon>Metazoa</taxon>
        <taxon>Chordata</taxon>
        <taxon>Tunicata</taxon>
        <taxon>Ascidiacea</taxon>
        <taxon>Phlebobranchia</taxon>
        <taxon>Cionidae</taxon>
        <taxon>Ciona</taxon>
    </lineage>
</organism>
<keyword evidence="1" id="KW-1133">Transmembrane helix</keyword>
<dbReference type="PANTHER" id="PTHR12242:SF1">
    <property type="entry name" value="MYND-TYPE DOMAIN-CONTAINING PROTEIN"/>
    <property type="match status" value="1"/>
</dbReference>
<keyword evidence="1" id="KW-0812">Transmembrane</keyword>
<evidence type="ECO:0000256" key="1">
    <source>
        <dbReference type="SAM" id="Phobius"/>
    </source>
</evidence>
<dbReference type="GO" id="GO:0016020">
    <property type="term" value="C:membrane"/>
    <property type="evidence" value="ECO:0000318"/>
    <property type="project" value="GO_Central"/>
</dbReference>
<accession>F6QAU2</accession>
<dbReference type="STRING" id="7719.ENSCINP00000020445"/>
<dbReference type="Proteomes" id="UP000008144">
    <property type="component" value="Chromosome 6"/>
</dbReference>
<keyword evidence="1" id="KW-0472">Membrane</keyword>
<keyword evidence="3" id="KW-1185">Reference proteome</keyword>
<reference evidence="2" key="3">
    <citation type="submission" date="2025-08" db="UniProtKB">
        <authorList>
            <consortium name="Ensembl"/>
        </authorList>
    </citation>
    <scope>IDENTIFICATION</scope>
</reference>
<name>F6QAU2_CIOIN</name>
<dbReference type="InParanoid" id="F6QAU2"/>
<dbReference type="HOGENOM" id="CLU_780654_0_0_1"/>
<reference evidence="2" key="4">
    <citation type="submission" date="2025-09" db="UniProtKB">
        <authorList>
            <consortium name="Ensembl"/>
        </authorList>
    </citation>
    <scope>IDENTIFICATION</scope>
</reference>
<evidence type="ECO:0000313" key="3">
    <source>
        <dbReference type="Proteomes" id="UP000008144"/>
    </source>
</evidence>
<reference evidence="2" key="2">
    <citation type="journal article" date="2008" name="Genome Biol.">
        <title>Improved genome assembly and evidence-based global gene model set for the chordate Ciona intestinalis: new insight into intron and operon populations.</title>
        <authorList>
            <person name="Satou Y."/>
            <person name="Mineta K."/>
            <person name="Ogasawara M."/>
            <person name="Sasakura Y."/>
            <person name="Shoguchi E."/>
            <person name="Ueno K."/>
            <person name="Yamada L."/>
            <person name="Matsumoto J."/>
            <person name="Wasserscheid J."/>
            <person name="Dewar K."/>
            <person name="Wiley G.B."/>
            <person name="Macmil S.L."/>
            <person name="Roe B.A."/>
            <person name="Zeller R.W."/>
            <person name="Hastings K.E."/>
            <person name="Lemaire P."/>
            <person name="Lindquist E."/>
            <person name="Endo T."/>
            <person name="Hotta K."/>
            <person name="Inaba K."/>
        </authorList>
    </citation>
    <scope>NUCLEOTIDE SEQUENCE [LARGE SCALE GENOMIC DNA]</scope>
    <source>
        <strain evidence="2">wild type</strain>
    </source>
</reference>
<dbReference type="OrthoDB" id="419711at2759"/>
<reference evidence="3" key="1">
    <citation type="journal article" date="2002" name="Science">
        <title>The draft genome of Ciona intestinalis: insights into chordate and vertebrate origins.</title>
        <authorList>
            <person name="Dehal P."/>
            <person name="Satou Y."/>
            <person name="Campbell R.K."/>
            <person name="Chapman J."/>
            <person name="Degnan B."/>
            <person name="De Tomaso A."/>
            <person name="Davidson B."/>
            <person name="Di Gregorio A."/>
            <person name="Gelpke M."/>
            <person name="Goodstein D.M."/>
            <person name="Harafuji N."/>
            <person name="Hastings K.E."/>
            <person name="Ho I."/>
            <person name="Hotta K."/>
            <person name="Huang W."/>
            <person name="Kawashima T."/>
            <person name="Lemaire P."/>
            <person name="Martinez D."/>
            <person name="Meinertzhagen I.A."/>
            <person name="Necula S."/>
            <person name="Nonaka M."/>
            <person name="Putnam N."/>
            <person name="Rash S."/>
            <person name="Saiga H."/>
            <person name="Satake M."/>
            <person name="Terry A."/>
            <person name="Yamada L."/>
            <person name="Wang H.G."/>
            <person name="Awazu S."/>
            <person name="Azumi K."/>
            <person name="Boore J."/>
            <person name="Branno M."/>
            <person name="Chin-Bow S."/>
            <person name="DeSantis R."/>
            <person name="Doyle S."/>
            <person name="Francino P."/>
            <person name="Keys D.N."/>
            <person name="Haga S."/>
            <person name="Hayashi H."/>
            <person name="Hino K."/>
            <person name="Imai K.S."/>
            <person name="Inaba K."/>
            <person name="Kano S."/>
            <person name="Kobayashi K."/>
            <person name="Kobayashi M."/>
            <person name="Lee B.I."/>
            <person name="Makabe K.W."/>
            <person name="Manohar C."/>
            <person name="Matassi G."/>
            <person name="Medina M."/>
            <person name="Mochizuki Y."/>
            <person name="Mount S."/>
            <person name="Morishita T."/>
            <person name="Miura S."/>
            <person name="Nakayama A."/>
            <person name="Nishizaka S."/>
            <person name="Nomoto H."/>
            <person name="Ohta F."/>
            <person name="Oishi K."/>
            <person name="Rigoutsos I."/>
            <person name="Sano M."/>
            <person name="Sasaki A."/>
            <person name="Sasakura Y."/>
            <person name="Shoguchi E."/>
            <person name="Shin-i T."/>
            <person name="Spagnuolo A."/>
            <person name="Stainier D."/>
            <person name="Suzuki M.M."/>
            <person name="Tassy O."/>
            <person name="Takatori N."/>
            <person name="Tokuoka M."/>
            <person name="Yagi K."/>
            <person name="Yoshizaki F."/>
            <person name="Wada S."/>
            <person name="Zhang C."/>
            <person name="Hyatt P.D."/>
            <person name="Larimer F."/>
            <person name="Detter C."/>
            <person name="Doggett N."/>
            <person name="Glavina T."/>
            <person name="Hawkins T."/>
            <person name="Richardson P."/>
            <person name="Lucas S."/>
            <person name="Kohara Y."/>
            <person name="Levine M."/>
            <person name="Satoh N."/>
            <person name="Rokhsar D.S."/>
        </authorList>
    </citation>
    <scope>NUCLEOTIDE SEQUENCE [LARGE SCALE GENOMIC DNA]</scope>
</reference>
<feature type="transmembrane region" description="Helical" evidence="1">
    <location>
        <begin position="125"/>
        <end position="148"/>
    </location>
</feature>
<dbReference type="KEGG" id="cin:100182129"/>
<dbReference type="PANTHER" id="PTHR12242">
    <property type="entry name" value="OS02G0130600 PROTEIN-RELATED"/>
    <property type="match status" value="1"/>
</dbReference>
<dbReference type="RefSeq" id="XP_002127671.1">
    <property type="nucleotide sequence ID" value="XM_002127635.4"/>
</dbReference>
<dbReference type="GeneTree" id="ENSGT00730000111827"/>
<feature type="transmembrane region" description="Helical" evidence="1">
    <location>
        <begin position="271"/>
        <end position="293"/>
    </location>
</feature>
<dbReference type="GeneID" id="100182129"/>
<dbReference type="OMA" id="HATIMYW"/>
<feature type="transmembrane region" description="Helical" evidence="1">
    <location>
        <begin position="169"/>
        <end position="187"/>
    </location>
</feature>